<organism evidence="1 2">
    <name type="scientific">Labilithrix luteola</name>
    <dbReference type="NCBI Taxonomy" id="1391654"/>
    <lineage>
        <taxon>Bacteria</taxon>
        <taxon>Pseudomonadati</taxon>
        <taxon>Myxococcota</taxon>
        <taxon>Polyangia</taxon>
        <taxon>Polyangiales</taxon>
        <taxon>Labilitrichaceae</taxon>
        <taxon>Labilithrix</taxon>
    </lineage>
</organism>
<proteinExistence type="predicted"/>
<name>A0A0K1PKI8_9BACT</name>
<accession>A0A0K1PKI8</accession>
<evidence type="ECO:0000313" key="2">
    <source>
        <dbReference type="Proteomes" id="UP000064967"/>
    </source>
</evidence>
<dbReference type="Proteomes" id="UP000064967">
    <property type="component" value="Chromosome"/>
</dbReference>
<reference evidence="1 2" key="1">
    <citation type="submission" date="2015-08" db="EMBL/GenBank/DDBJ databases">
        <authorList>
            <person name="Babu N.S."/>
            <person name="Beckwith C.J."/>
            <person name="Beseler K.G."/>
            <person name="Brison A."/>
            <person name="Carone J.V."/>
            <person name="Caskin T.P."/>
            <person name="Diamond M."/>
            <person name="Durham M.E."/>
            <person name="Foxe J.M."/>
            <person name="Go M."/>
            <person name="Henderson B.A."/>
            <person name="Jones I.B."/>
            <person name="McGettigan J.A."/>
            <person name="Micheletti S.J."/>
            <person name="Nasrallah M.E."/>
            <person name="Ortiz D."/>
            <person name="Piller C.R."/>
            <person name="Privatt S.R."/>
            <person name="Schneider S.L."/>
            <person name="Sharp S."/>
            <person name="Smith T.C."/>
            <person name="Stanton J.D."/>
            <person name="Ullery H.E."/>
            <person name="Wilson R.J."/>
            <person name="Serrano M.G."/>
            <person name="Buck G."/>
            <person name="Lee V."/>
            <person name="Wang Y."/>
            <person name="Carvalho R."/>
            <person name="Voegtly L."/>
            <person name="Shi R."/>
            <person name="Duckworth R."/>
            <person name="Johnson A."/>
            <person name="Loviza R."/>
            <person name="Walstead R."/>
            <person name="Shah Z."/>
            <person name="Kiflezghi M."/>
            <person name="Wade K."/>
            <person name="Ball S.L."/>
            <person name="Bradley K.W."/>
            <person name="Asai D.J."/>
            <person name="Bowman C.A."/>
            <person name="Russell D.A."/>
            <person name="Pope W.H."/>
            <person name="Jacobs-Sera D."/>
            <person name="Hendrix R.W."/>
            <person name="Hatfull G.F."/>
        </authorList>
    </citation>
    <scope>NUCLEOTIDE SEQUENCE [LARGE SCALE GENOMIC DNA]</scope>
    <source>
        <strain evidence="1 2">DSM 27648</strain>
    </source>
</reference>
<dbReference type="AlphaFoldDB" id="A0A0K1PKI8"/>
<sequence>MTRSLRHLVSFAPRRLGCSLATSRARAFGFAFPVSVSRFSRSLSPRSSCPRSFVQHHDTTAHAALRTRIIARAEARGKRRKTT</sequence>
<dbReference type="STRING" id="1391654.AKJ09_00696"/>
<keyword evidence="2" id="KW-1185">Reference proteome</keyword>
<gene>
    <name evidence="1" type="ORF">AKJ09_00696</name>
</gene>
<protein>
    <submittedName>
        <fullName evidence="1">Uncharacterized protein</fullName>
    </submittedName>
</protein>
<dbReference type="EMBL" id="CP012333">
    <property type="protein sequence ID" value="AKU94032.1"/>
    <property type="molecule type" value="Genomic_DNA"/>
</dbReference>
<dbReference type="KEGG" id="llu:AKJ09_00696"/>
<evidence type="ECO:0000313" key="1">
    <source>
        <dbReference type="EMBL" id="AKU94032.1"/>
    </source>
</evidence>